<accession>O74054</accession>
<proteinExistence type="predicted"/>
<evidence type="ECO:0000313" key="3">
    <source>
        <dbReference type="Proteomes" id="UP000000758"/>
    </source>
</evidence>
<keyword evidence="1" id="KW-1133">Transmembrane helix</keyword>
<feature type="transmembrane region" description="Helical" evidence="1">
    <location>
        <begin position="62"/>
        <end position="80"/>
    </location>
</feature>
<feature type="transmembrane region" description="Helical" evidence="1">
    <location>
        <begin position="123"/>
        <end position="141"/>
    </location>
</feature>
<dbReference type="Proteomes" id="UP000000758">
    <property type="component" value="Chromosome"/>
</dbReference>
<name>O74054_CENSY</name>
<dbReference type="EMBL" id="AF083071">
    <property type="protein sequence ID" value="AAC62697.1"/>
    <property type="molecule type" value="Genomic_DNA"/>
</dbReference>
<evidence type="ECO:0000313" key="2">
    <source>
        <dbReference type="EMBL" id="AAC62697.1"/>
    </source>
</evidence>
<evidence type="ECO:0000256" key="1">
    <source>
        <dbReference type="SAM" id="Phobius"/>
    </source>
</evidence>
<protein>
    <submittedName>
        <fullName evidence="2">Uncharacterized protein</fullName>
    </submittedName>
</protein>
<keyword evidence="1" id="KW-0472">Membrane</keyword>
<reference evidence="3" key="1">
    <citation type="journal article" date="2006" name="Proc. Natl. Acad. Sci. U.S.A.">
        <title>Genomic analysis of the uncultivated marine crenarchaeote Cenarchaeum symbiosum.</title>
        <authorList>
            <person name="Hallam S.J."/>
            <person name="Konstantinidis K.T."/>
            <person name="Putnam N."/>
            <person name="Schleper C."/>
            <person name="Watanabe Y."/>
            <person name="Sugahara J."/>
            <person name="Preston C."/>
            <person name="de la Torre J."/>
            <person name="Richardson P.M."/>
            <person name="DeLong E.F."/>
        </authorList>
    </citation>
    <scope>NUCLEOTIDE SEQUENCE [LARGE SCALE GENOMIC DNA]</scope>
    <source>
        <strain evidence="3">A</strain>
    </source>
</reference>
<keyword evidence="1" id="KW-0812">Transmembrane</keyword>
<dbReference type="AlphaFoldDB" id="O74054"/>
<keyword evidence="3" id="KW-1185">Reference proteome</keyword>
<sequence length="155" mass="17347">MRLPRRRLKIVVGCGAADALPALYTARDRPPCSTRSINGGPGGAYHMWIKDEFLGPGNKMRLLYLILPIYGYIFLEYYPFFPWMATYWWSVALSPPIVPTHYAGEALGRLIGDHVLFGITTKYVYAAIWLGMAHGIILLAGRLRGPRQAPRTGIP</sequence>
<organism evidence="2 3">
    <name type="scientific">Cenarchaeum symbiosum (strain A)</name>
    <dbReference type="NCBI Taxonomy" id="414004"/>
    <lineage>
        <taxon>Archaea</taxon>
        <taxon>Nitrososphaerota</taxon>
        <taxon>Candidatus Cenarchaeales</taxon>
        <taxon>Candidatus Cenarchaeaceae</taxon>
        <taxon>Candidatus Cenarchaeum</taxon>
    </lineage>
</organism>